<dbReference type="EMBL" id="CABFNB010000103">
    <property type="protein sequence ID" value="VTZ62248.1"/>
    <property type="molecule type" value="Genomic_DNA"/>
</dbReference>
<dbReference type="AlphaFoldDB" id="A0A508WXS9"/>
<feature type="region of interest" description="Disordered" evidence="1">
    <location>
        <begin position="132"/>
        <end position="160"/>
    </location>
</feature>
<protein>
    <submittedName>
        <fullName evidence="2">Uncharacterized protein</fullName>
    </submittedName>
</protein>
<gene>
    <name evidence="2" type="ORF">EMEDMD4_370112</name>
</gene>
<accession>A0A508WXS9</accession>
<name>A0A508WXS9_9HYPH</name>
<reference evidence="2" key="1">
    <citation type="submission" date="2019-06" db="EMBL/GenBank/DDBJ databases">
        <authorList>
            <person name="Le Quere A."/>
            <person name="Colella S."/>
        </authorList>
    </citation>
    <scope>NUCLEOTIDE SEQUENCE</scope>
    <source>
        <strain evidence="2">EmedicaeMD41</strain>
    </source>
</reference>
<organism evidence="2">
    <name type="scientific">Sinorhizobium medicae</name>
    <dbReference type="NCBI Taxonomy" id="110321"/>
    <lineage>
        <taxon>Bacteria</taxon>
        <taxon>Pseudomonadati</taxon>
        <taxon>Pseudomonadota</taxon>
        <taxon>Alphaproteobacteria</taxon>
        <taxon>Hyphomicrobiales</taxon>
        <taxon>Rhizobiaceae</taxon>
        <taxon>Sinorhizobium/Ensifer group</taxon>
        <taxon>Sinorhizobium</taxon>
    </lineage>
</organism>
<sequence>MLPIGRRIAAEDAERRLPRVTIGQKEPVGIDRSQYIDTCSANREARPALISSISARRQMLPDKLARRLPQQSAAMRERTRIGYDHQASPSSVRPERTRYAWDLMEINAQQAVLVYVQSETWNALRSSRGVDRMPQPTIHHSQTHSPIRSMPGSVPFSFST</sequence>
<proteinExistence type="predicted"/>
<evidence type="ECO:0000313" key="2">
    <source>
        <dbReference type="EMBL" id="VTZ62248.1"/>
    </source>
</evidence>
<dbReference type="Proteomes" id="UP000507954">
    <property type="component" value="Unassembled WGS sequence"/>
</dbReference>
<evidence type="ECO:0000256" key="1">
    <source>
        <dbReference type="SAM" id="MobiDB-lite"/>
    </source>
</evidence>